<accession>A0ACB9VSC5</accession>
<dbReference type="EMBL" id="CM043807">
    <property type="protein sequence ID" value="KAI4803105.1"/>
    <property type="molecule type" value="Genomic_DNA"/>
</dbReference>
<proteinExistence type="predicted"/>
<name>A0ACB9VSC5_CHAAC</name>
<protein>
    <submittedName>
        <fullName evidence="1">Uncharacterized protein</fullName>
    </submittedName>
</protein>
<feature type="non-terminal residue" evidence="1">
    <location>
        <position position="1"/>
    </location>
</feature>
<reference evidence="1" key="1">
    <citation type="submission" date="2022-05" db="EMBL/GenBank/DDBJ databases">
        <title>Chromosome-level genome of Chaenocephalus aceratus.</title>
        <authorList>
            <person name="Park H."/>
        </authorList>
    </citation>
    <scope>NUCLEOTIDE SEQUENCE</scope>
    <source>
        <strain evidence="1">KU_202001</strain>
    </source>
</reference>
<organism evidence="1 2">
    <name type="scientific">Chaenocephalus aceratus</name>
    <name type="common">Blackfin icefish</name>
    <name type="synonym">Chaenichthys aceratus</name>
    <dbReference type="NCBI Taxonomy" id="36190"/>
    <lineage>
        <taxon>Eukaryota</taxon>
        <taxon>Metazoa</taxon>
        <taxon>Chordata</taxon>
        <taxon>Craniata</taxon>
        <taxon>Vertebrata</taxon>
        <taxon>Euteleostomi</taxon>
        <taxon>Actinopterygii</taxon>
        <taxon>Neopterygii</taxon>
        <taxon>Teleostei</taxon>
        <taxon>Neoteleostei</taxon>
        <taxon>Acanthomorphata</taxon>
        <taxon>Eupercaria</taxon>
        <taxon>Perciformes</taxon>
        <taxon>Notothenioidei</taxon>
        <taxon>Channichthyidae</taxon>
        <taxon>Chaenocephalus</taxon>
    </lineage>
</organism>
<sequence>PHRAHEPPASIQMPEPCPALACAAAPADCQTSARRGAKEHLSDRCLTRLSPAVAVVSHTERLCRKTAGNNCLPSAASGLNGGLEVVTPCGNRRCPEVSKAVGTLRLSTQAPVARRRSRGPGMQRARPRNQCSSSAAWHGRP</sequence>
<feature type="non-terminal residue" evidence="1">
    <location>
        <position position="141"/>
    </location>
</feature>
<keyword evidence="2" id="KW-1185">Reference proteome</keyword>
<evidence type="ECO:0000313" key="2">
    <source>
        <dbReference type="Proteomes" id="UP001057452"/>
    </source>
</evidence>
<dbReference type="Proteomes" id="UP001057452">
    <property type="component" value="Chromosome 23"/>
</dbReference>
<comment type="caution">
    <text evidence="1">The sequence shown here is derived from an EMBL/GenBank/DDBJ whole genome shotgun (WGS) entry which is preliminary data.</text>
</comment>
<gene>
    <name evidence="1" type="ORF">KUCAC02_006662</name>
</gene>
<evidence type="ECO:0000313" key="1">
    <source>
        <dbReference type="EMBL" id="KAI4803105.1"/>
    </source>
</evidence>